<dbReference type="GO" id="GO:0071014">
    <property type="term" value="C:post-mRNA release spliceosomal complex"/>
    <property type="evidence" value="ECO:0007669"/>
    <property type="project" value="TreeGrafter"/>
</dbReference>
<feature type="non-terminal residue" evidence="2">
    <location>
        <position position="125"/>
    </location>
</feature>
<comment type="caution">
    <text evidence="2">The sequence shown here is derived from an EMBL/GenBank/DDBJ whole genome shotgun (WGS) entry which is preliminary data.</text>
</comment>
<accession>A0A1A6FYX3</accession>
<gene>
    <name evidence="2" type="ORF">A6R68_09752</name>
</gene>
<dbReference type="OrthoDB" id="10261348at2759"/>
<evidence type="ECO:0000313" key="2">
    <source>
        <dbReference type="EMBL" id="OBS59123.1"/>
    </source>
</evidence>
<dbReference type="GO" id="GO:0005684">
    <property type="term" value="C:U2-type spliceosomal complex"/>
    <property type="evidence" value="ECO:0007669"/>
    <property type="project" value="TreeGrafter"/>
</dbReference>
<reference evidence="2 3" key="1">
    <citation type="submission" date="2016-06" db="EMBL/GenBank/DDBJ databases">
        <title>The Draft Genome Sequence and Annotation of the Desert Woodrat Neotoma lepida.</title>
        <authorList>
            <person name="Campbell M."/>
            <person name="Oakeson K.F."/>
            <person name="Yandell M."/>
            <person name="Halpert J.R."/>
            <person name="Dearing D."/>
        </authorList>
    </citation>
    <scope>NUCLEOTIDE SEQUENCE [LARGE SCALE GENOMIC DNA]</scope>
    <source>
        <strain evidence="2">417</strain>
        <tissue evidence="2">Liver</tissue>
    </source>
</reference>
<dbReference type="PANTHER" id="PTHR31551:SF1">
    <property type="entry name" value="COILED-COIL DOMAIN-CONTAINING PROTEIN 12"/>
    <property type="match status" value="1"/>
</dbReference>
<feature type="non-terminal residue" evidence="2">
    <location>
        <position position="1"/>
    </location>
</feature>
<dbReference type="PANTHER" id="PTHR31551">
    <property type="entry name" value="PRE-MRNA-SPLICING FACTOR CWF18"/>
    <property type="match status" value="1"/>
</dbReference>
<dbReference type="AlphaFoldDB" id="A0A1A6FYX3"/>
<dbReference type="STRING" id="56216.A0A1A6FYX3"/>
<organism evidence="2 3">
    <name type="scientific">Neotoma lepida</name>
    <name type="common">Desert woodrat</name>
    <dbReference type="NCBI Taxonomy" id="56216"/>
    <lineage>
        <taxon>Eukaryota</taxon>
        <taxon>Metazoa</taxon>
        <taxon>Chordata</taxon>
        <taxon>Craniata</taxon>
        <taxon>Vertebrata</taxon>
        <taxon>Euteleostomi</taxon>
        <taxon>Mammalia</taxon>
        <taxon>Eutheria</taxon>
        <taxon>Euarchontoglires</taxon>
        <taxon>Glires</taxon>
        <taxon>Rodentia</taxon>
        <taxon>Myomorpha</taxon>
        <taxon>Muroidea</taxon>
        <taxon>Cricetidae</taxon>
        <taxon>Neotominae</taxon>
        <taxon>Neotoma</taxon>
    </lineage>
</organism>
<proteinExistence type="predicted"/>
<dbReference type="Proteomes" id="UP000092124">
    <property type="component" value="Unassembled WGS sequence"/>
</dbReference>
<feature type="region of interest" description="Disordered" evidence="1">
    <location>
        <begin position="36"/>
        <end position="63"/>
    </location>
</feature>
<dbReference type="InterPro" id="IPR013169">
    <property type="entry name" value="mRNA_splic_Cwf18-like"/>
</dbReference>
<evidence type="ECO:0000313" key="3">
    <source>
        <dbReference type="Proteomes" id="UP000092124"/>
    </source>
</evidence>
<dbReference type="EMBL" id="LZPO01108622">
    <property type="protein sequence ID" value="OBS59123.1"/>
    <property type="molecule type" value="Genomic_DNA"/>
</dbReference>
<keyword evidence="3" id="KW-1185">Reference proteome</keyword>
<sequence>GEKEGASDKAAAASLGVGCLEEEAVRGKEWLKVLREKTGRKDREDGEPQTKQLREEDEEDGKRRELRLWFCVPEDGDLKRRRAPQAKPVAVEEKLTCFSDNSIIGNKVTVGNSDKNNNRMFLHYG</sequence>
<name>A0A1A6FYX3_NEOLE</name>
<evidence type="ECO:0000256" key="1">
    <source>
        <dbReference type="SAM" id="MobiDB-lite"/>
    </source>
</evidence>
<protein>
    <submittedName>
        <fullName evidence="2">Uncharacterized protein</fullName>
    </submittedName>
</protein>